<comment type="caution">
    <text evidence="3">The sequence shown here is derived from an EMBL/GenBank/DDBJ whole genome shotgun (WGS) entry which is preliminary data.</text>
</comment>
<feature type="transmembrane region" description="Helical" evidence="2">
    <location>
        <begin position="115"/>
        <end position="134"/>
    </location>
</feature>
<reference evidence="3 4" key="1">
    <citation type="journal article" date="2024" name="IMA Fungus">
        <title>Apiospora arundinis, a panoply of carbohydrate-active enzymes and secondary metabolites.</title>
        <authorList>
            <person name="Sorensen T."/>
            <person name="Petersen C."/>
            <person name="Muurmann A.T."/>
            <person name="Christiansen J.V."/>
            <person name="Brundto M.L."/>
            <person name="Overgaard C.K."/>
            <person name="Boysen A.T."/>
            <person name="Wollenberg R.D."/>
            <person name="Larsen T.O."/>
            <person name="Sorensen J.L."/>
            <person name="Nielsen K.L."/>
            <person name="Sondergaard T.E."/>
        </authorList>
    </citation>
    <scope>NUCLEOTIDE SEQUENCE [LARGE SCALE GENOMIC DNA]</scope>
    <source>
        <strain evidence="3 4">AAU 773</strain>
    </source>
</reference>
<feature type="transmembrane region" description="Helical" evidence="2">
    <location>
        <begin position="572"/>
        <end position="592"/>
    </location>
</feature>
<keyword evidence="2" id="KW-1133">Transmembrane helix</keyword>
<keyword evidence="4" id="KW-1185">Reference proteome</keyword>
<dbReference type="PANTHER" id="PTHR35394:SF5">
    <property type="entry name" value="DUF3176 DOMAIN-CONTAINING PROTEIN"/>
    <property type="match status" value="1"/>
</dbReference>
<evidence type="ECO:0000256" key="1">
    <source>
        <dbReference type="SAM" id="MobiDB-lite"/>
    </source>
</evidence>
<keyword evidence="2" id="KW-0812">Transmembrane</keyword>
<feature type="region of interest" description="Disordered" evidence="1">
    <location>
        <begin position="701"/>
        <end position="751"/>
    </location>
</feature>
<feature type="compositionally biased region" description="Acidic residues" evidence="1">
    <location>
        <begin position="742"/>
        <end position="751"/>
    </location>
</feature>
<feature type="transmembrane region" description="Helical" evidence="2">
    <location>
        <begin position="9"/>
        <end position="31"/>
    </location>
</feature>
<dbReference type="Proteomes" id="UP001390339">
    <property type="component" value="Unassembled WGS sequence"/>
</dbReference>
<keyword evidence="2" id="KW-0472">Membrane</keyword>
<evidence type="ECO:0000256" key="2">
    <source>
        <dbReference type="SAM" id="Phobius"/>
    </source>
</evidence>
<dbReference type="EMBL" id="JAPCWZ010000010">
    <property type="protein sequence ID" value="KAK8848894.1"/>
    <property type="molecule type" value="Genomic_DNA"/>
</dbReference>
<evidence type="ECO:0000313" key="3">
    <source>
        <dbReference type="EMBL" id="KAK8848894.1"/>
    </source>
</evidence>
<feature type="transmembrane region" description="Helical" evidence="2">
    <location>
        <begin position="51"/>
        <end position="71"/>
    </location>
</feature>
<organism evidence="3 4">
    <name type="scientific">Apiospora arundinis</name>
    <dbReference type="NCBI Taxonomy" id="335852"/>
    <lineage>
        <taxon>Eukaryota</taxon>
        <taxon>Fungi</taxon>
        <taxon>Dikarya</taxon>
        <taxon>Ascomycota</taxon>
        <taxon>Pezizomycotina</taxon>
        <taxon>Sordariomycetes</taxon>
        <taxon>Xylariomycetidae</taxon>
        <taxon>Amphisphaeriales</taxon>
        <taxon>Apiosporaceae</taxon>
        <taxon>Apiospora</taxon>
    </lineage>
</organism>
<accession>A0ABR2HMD5</accession>
<gene>
    <name evidence="3" type="ORF">PGQ11_015374</name>
</gene>
<dbReference type="Pfam" id="PF11374">
    <property type="entry name" value="DUF3176"/>
    <property type="match status" value="1"/>
</dbReference>
<evidence type="ECO:0000313" key="4">
    <source>
        <dbReference type="Proteomes" id="UP001390339"/>
    </source>
</evidence>
<feature type="compositionally biased region" description="Basic residues" evidence="1">
    <location>
        <begin position="724"/>
        <end position="736"/>
    </location>
</feature>
<dbReference type="InterPro" id="IPR021514">
    <property type="entry name" value="DUF3176"/>
</dbReference>
<dbReference type="PANTHER" id="PTHR35394">
    <property type="entry name" value="DUF3176 DOMAIN-CONTAINING PROTEIN"/>
    <property type="match status" value="1"/>
</dbReference>
<sequence length="751" mass="83711">MQQYHVFRIWVWEILLVTLAFGLITPIAVLLKANDGKPVPDWGDRISFNAFLALLSTLLRATLVIVSSQLISQRKWEWYKNEVPRPLSDLQQFDAGSRGTLGALLLLPTIILRDVVTLVAIIILLASFLIGPFVQQASRTTECSFALPGPNASLPFAHYVPLRDGFNIVSTRPHGDPTQDLIAAVLSVAVSTGGIENRISPTCTTGRCTFPGEDQKDAQNTTHSTVGMCSKCIDISPLVYISNNQSLLLKNIPKEYNINGSTFDVAVVKGTQDLNWLGNLFTPDFRAISRWAYVNSTFFARGLHSGTEQNVTAAVCSLYPCLRTYIASITNNQLSEDEVRSYPLQIGLGYAQEADIKSPHDILGLNTLDNRYYHYTAVDYSCLKKDRYTINLPQNKSSHSRGTSLALHGFTNYGGSTPYQYTHQNITASEKCIYRQHAKFVQAVSMLLNNDLFNGHASIYRSLSFMKYTYGPTGQPGNFEDVGVEGILRALYNNGDTSFSIVTGWFDAFSDAMTNRFRFQYGAAAHNPSAPFNSDYASNETVVGSTLNKLVPGNVQGVAWQTTVCVSMRKEWLLLPLCLTIITTLLTMWTIATSWRHRHTRPVWKDSILPLVFCNHIIKSTNITAAHNETEIHRVVPSSRRHQPLTNNDDGRLSSVHHIDAASDQYGGDGLAYKSGLLETSEMKALGERISVTFRWLSNNGKGLGDSEEQGSLEETGLESPPPRQRRGWWRRRRQQTRPDVDIDSLLEPDE</sequence>
<proteinExistence type="predicted"/>
<protein>
    <submittedName>
        <fullName evidence="3">Uncharacterized protein</fullName>
    </submittedName>
</protein>
<name>A0ABR2HMD5_9PEZI</name>